<evidence type="ECO:0000313" key="6">
    <source>
        <dbReference type="EMBL" id="KAJ9170133.1"/>
    </source>
</evidence>
<organism evidence="6 7">
    <name type="scientific">Hevea brasiliensis</name>
    <name type="common">Para rubber tree</name>
    <name type="synonym">Siphonia brasiliensis</name>
    <dbReference type="NCBI Taxonomy" id="3981"/>
    <lineage>
        <taxon>Eukaryota</taxon>
        <taxon>Viridiplantae</taxon>
        <taxon>Streptophyta</taxon>
        <taxon>Embryophyta</taxon>
        <taxon>Tracheophyta</taxon>
        <taxon>Spermatophyta</taxon>
        <taxon>Magnoliopsida</taxon>
        <taxon>eudicotyledons</taxon>
        <taxon>Gunneridae</taxon>
        <taxon>Pentapetalae</taxon>
        <taxon>rosids</taxon>
        <taxon>fabids</taxon>
        <taxon>Malpighiales</taxon>
        <taxon>Euphorbiaceae</taxon>
        <taxon>Crotonoideae</taxon>
        <taxon>Micrandreae</taxon>
        <taxon>Hevea</taxon>
    </lineage>
</organism>
<dbReference type="SMART" id="SM00336">
    <property type="entry name" value="BBOX"/>
    <property type="match status" value="1"/>
</dbReference>
<dbReference type="Proteomes" id="UP001174677">
    <property type="component" value="Chromosome 10"/>
</dbReference>
<protein>
    <recommendedName>
        <fullName evidence="5">B box-type domain-containing protein</fullName>
    </recommendedName>
</protein>
<feature type="region of interest" description="Disordered" evidence="4">
    <location>
        <begin position="79"/>
        <end position="138"/>
    </location>
</feature>
<dbReference type="Pfam" id="PF00643">
    <property type="entry name" value="zf-B_box"/>
    <property type="match status" value="1"/>
</dbReference>
<evidence type="ECO:0000256" key="4">
    <source>
        <dbReference type="SAM" id="MobiDB-lite"/>
    </source>
</evidence>
<accession>A0ABQ9LRG6</accession>
<dbReference type="EMBL" id="JARPOI010000010">
    <property type="protein sequence ID" value="KAJ9170133.1"/>
    <property type="molecule type" value="Genomic_DNA"/>
</dbReference>
<keyword evidence="1" id="KW-0479">Metal-binding</keyword>
<reference evidence="6 7" key="1">
    <citation type="journal article" date="2023" name="Plant Biotechnol. J.">
        <title>Chromosome-level wild Hevea brasiliensis genome provides new tools for genomic-assisted breeding and valuable loci to elevate rubber yield.</title>
        <authorList>
            <person name="Cheng H."/>
            <person name="Song X."/>
            <person name="Hu Y."/>
            <person name="Wu T."/>
            <person name="Yang Q."/>
            <person name="An Z."/>
            <person name="Feng S."/>
            <person name="Deng Z."/>
            <person name="Wu W."/>
            <person name="Zeng X."/>
            <person name="Tu M."/>
            <person name="Wang X."/>
            <person name="Huang H."/>
        </authorList>
    </citation>
    <scope>NUCLEOTIDE SEQUENCE [LARGE SCALE GENOMIC DNA]</scope>
    <source>
        <strain evidence="6">MT/VB/25A 57/8</strain>
    </source>
</reference>
<dbReference type="CDD" id="cd19821">
    <property type="entry name" value="Bbox1_BBX-like"/>
    <property type="match status" value="1"/>
</dbReference>
<comment type="caution">
    <text evidence="6">The sequence shown here is derived from an EMBL/GenBank/DDBJ whole genome shotgun (WGS) entry which is preliminary data.</text>
</comment>
<keyword evidence="2" id="KW-0863">Zinc-finger</keyword>
<dbReference type="PANTHER" id="PTHR31717:SF60">
    <property type="entry name" value="B-BOX TYPE ZINC FINGER FAMILY PROTEIN"/>
    <property type="match status" value="1"/>
</dbReference>
<sequence length="239" mass="26009">MKKCELCKLSARSYCESDEACLCWDCDARVHGANFLVARHTRNLLCQTCQSITPWKATGVKLGRTVSICDRCANGANRKEEEESEEANNDDVSTEDDDDLSTGDKEENEGDTDNQVVPWSSTTPPLATSSSSSSASSSQVSVSRFTRRVFCESVNVKSLKRTRESSTDLRSTFPVSAIDANHSSSQRRYGRPALTTQASGGGGDGEAISVDYSLSLRPMKDRRTETEYSFQAGSGSVAQ</sequence>
<evidence type="ECO:0000256" key="1">
    <source>
        <dbReference type="ARBA" id="ARBA00022723"/>
    </source>
</evidence>
<feature type="compositionally biased region" description="Acidic residues" evidence="4">
    <location>
        <begin position="82"/>
        <end position="112"/>
    </location>
</feature>
<dbReference type="InterPro" id="IPR000315">
    <property type="entry name" value="Znf_B-box"/>
</dbReference>
<feature type="region of interest" description="Disordered" evidence="4">
    <location>
        <begin position="179"/>
        <end position="239"/>
    </location>
</feature>
<proteinExistence type="predicted"/>
<evidence type="ECO:0000259" key="5">
    <source>
        <dbReference type="SMART" id="SM00336"/>
    </source>
</evidence>
<evidence type="ECO:0000256" key="2">
    <source>
        <dbReference type="ARBA" id="ARBA00022771"/>
    </source>
</evidence>
<dbReference type="PANTHER" id="PTHR31717">
    <property type="entry name" value="ZINC FINGER PROTEIN CONSTANS-LIKE 10"/>
    <property type="match status" value="1"/>
</dbReference>
<keyword evidence="7" id="KW-1185">Reference proteome</keyword>
<gene>
    <name evidence="6" type="ORF">P3X46_018264</name>
</gene>
<feature type="compositionally biased region" description="Low complexity" evidence="4">
    <location>
        <begin position="120"/>
        <end position="138"/>
    </location>
</feature>
<keyword evidence="3" id="KW-0862">Zinc</keyword>
<dbReference type="InterPro" id="IPR049808">
    <property type="entry name" value="CONSTANS-like_Bbox1"/>
</dbReference>
<evidence type="ECO:0000313" key="7">
    <source>
        <dbReference type="Proteomes" id="UP001174677"/>
    </source>
</evidence>
<feature type="domain" description="B box-type" evidence="5">
    <location>
        <begin position="1"/>
        <end position="45"/>
    </location>
</feature>
<feature type="compositionally biased region" description="Polar residues" evidence="4">
    <location>
        <begin position="227"/>
        <end position="239"/>
    </location>
</feature>
<name>A0ABQ9LRG6_HEVBR</name>
<evidence type="ECO:0000256" key="3">
    <source>
        <dbReference type="ARBA" id="ARBA00022833"/>
    </source>
</evidence>